<dbReference type="Proteomes" id="UP000346198">
    <property type="component" value="Unassembled WGS sequence"/>
</dbReference>
<dbReference type="CDD" id="cd02028">
    <property type="entry name" value="UMPK_like"/>
    <property type="match status" value="1"/>
</dbReference>
<dbReference type="Pfam" id="PF00485">
    <property type="entry name" value="PRK"/>
    <property type="match status" value="1"/>
</dbReference>
<feature type="domain" description="Phosphoribulokinase/uridine kinase" evidence="1">
    <location>
        <begin position="50"/>
        <end position="236"/>
    </location>
</feature>
<name>A0A6C2USJ6_9BACT</name>
<dbReference type="AlphaFoldDB" id="A0A6C2USJ6"/>
<organism evidence="2 3">
    <name type="scientific">Pontiella sulfatireligans</name>
    <dbReference type="NCBI Taxonomy" id="2750658"/>
    <lineage>
        <taxon>Bacteria</taxon>
        <taxon>Pseudomonadati</taxon>
        <taxon>Kiritimatiellota</taxon>
        <taxon>Kiritimatiellia</taxon>
        <taxon>Kiritimatiellales</taxon>
        <taxon>Pontiellaceae</taxon>
        <taxon>Pontiella</taxon>
    </lineage>
</organism>
<dbReference type="RefSeq" id="WP_136064855.1">
    <property type="nucleotide sequence ID" value="NZ_CAAHFH010000003.1"/>
</dbReference>
<dbReference type="GO" id="GO:0016301">
    <property type="term" value="F:kinase activity"/>
    <property type="evidence" value="ECO:0007669"/>
    <property type="project" value="UniProtKB-KW"/>
</dbReference>
<sequence length="309" mass="35121">MTIRTVDELNTIIRNGGIQAYIQQEEEAKKVQVEAIAGEVAKKKNGLKWIWLAGPSSAGKTTFTHQLSNALNRQGIPTHAISLDNYFVNRELTPRNSKGEHDYEHIEAIDLPLLKRHLEKLDNGHTVEMPHFKFLHGRREFRNDIVRLAPGELALIEGIHGLNPRITSFVDPMHALKIYIGARTTLLLAGGERISSTNHRMLRRMIRDHNFRGNLVEKTFSLWPSVRAGEDKWIFPFQPLADHEYNSALGYEISVLKPLVEPLIRALPNTHPGCIKAKELLEFLGLFEAIDKTRVPADSILQEFIETPR</sequence>
<dbReference type="SUPFAM" id="SSF52540">
    <property type="entry name" value="P-loop containing nucleoside triphosphate hydrolases"/>
    <property type="match status" value="1"/>
</dbReference>
<dbReference type="InterPro" id="IPR006083">
    <property type="entry name" value="PRK/URK"/>
</dbReference>
<keyword evidence="3" id="KW-1185">Reference proteome</keyword>
<protein>
    <submittedName>
        <fullName evidence="2">Uridine kinase</fullName>
    </submittedName>
</protein>
<dbReference type="Gene3D" id="3.40.50.300">
    <property type="entry name" value="P-loop containing nucleotide triphosphate hydrolases"/>
    <property type="match status" value="1"/>
</dbReference>
<dbReference type="PANTHER" id="PTHR10285">
    <property type="entry name" value="URIDINE KINASE"/>
    <property type="match status" value="1"/>
</dbReference>
<dbReference type="InterPro" id="IPR027417">
    <property type="entry name" value="P-loop_NTPase"/>
</dbReference>
<keyword evidence="2" id="KW-0808">Transferase</keyword>
<dbReference type="EMBL" id="CAAHFH010000003">
    <property type="protein sequence ID" value="VGO22923.1"/>
    <property type="molecule type" value="Genomic_DNA"/>
</dbReference>
<reference evidence="2 3" key="1">
    <citation type="submission" date="2019-04" db="EMBL/GenBank/DDBJ databases">
        <authorList>
            <person name="Van Vliet M D."/>
        </authorList>
    </citation>
    <scope>NUCLEOTIDE SEQUENCE [LARGE SCALE GENOMIC DNA]</scope>
    <source>
        <strain evidence="2 3">F21</strain>
    </source>
</reference>
<evidence type="ECO:0000259" key="1">
    <source>
        <dbReference type="Pfam" id="PF00485"/>
    </source>
</evidence>
<accession>A0A6C2USJ6</accession>
<dbReference type="GO" id="GO:0005524">
    <property type="term" value="F:ATP binding"/>
    <property type="evidence" value="ECO:0007669"/>
    <property type="project" value="InterPro"/>
</dbReference>
<evidence type="ECO:0000313" key="3">
    <source>
        <dbReference type="Proteomes" id="UP000346198"/>
    </source>
</evidence>
<keyword evidence="2" id="KW-0418">Kinase</keyword>
<gene>
    <name evidence="2" type="primary">udk</name>
    <name evidence="2" type="ORF">SCARR_05020</name>
</gene>
<evidence type="ECO:0000313" key="2">
    <source>
        <dbReference type="EMBL" id="VGO22923.1"/>
    </source>
</evidence>
<proteinExistence type="predicted"/>